<gene>
    <name evidence="1" type="ORF">JAAARDRAFT_37674</name>
</gene>
<protein>
    <recommendedName>
        <fullName evidence="3">F-box domain-containing protein</fullName>
    </recommendedName>
</protein>
<reference evidence="2" key="1">
    <citation type="journal article" date="2014" name="Proc. Natl. Acad. Sci. U.S.A.">
        <title>Extensive sampling of basidiomycete genomes demonstrates inadequacy of the white-rot/brown-rot paradigm for wood decay fungi.</title>
        <authorList>
            <person name="Riley R."/>
            <person name="Salamov A.A."/>
            <person name="Brown D.W."/>
            <person name="Nagy L.G."/>
            <person name="Floudas D."/>
            <person name="Held B.W."/>
            <person name="Levasseur A."/>
            <person name="Lombard V."/>
            <person name="Morin E."/>
            <person name="Otillar R."/>
            <person name="Lindquist E.A."/>
            <person name="Sun H."/>
            <person name="LaButti K.M."/>
            <person name="Schmutz J."/>
            <person name="Jabbour D."/>
            <person name="Luo H."/>
            <person name="Baker S.E."/>
            <person name="Pisabarro A.G."/>
            <person name="Walton J.D."/>
            <person name="Blanchette R.A."/>
            <person name="Henrissat B."/>
            <person name="Martin F."/>
            <person name="Cullen D."/>
            <person name="Hibbett D.S."/>
            <person name="Grigoriev I.V."/>
        </authorList>
    </citation>
    <scope>NUCLEOTIDE SEQUENCE [LARGE SCALE GENOMIC DNA]</scope>
    <source>
        <strain evidence="2">MUCL 33604</strain>
    </source>
</reference>
<dbReference type="EMBL" id="KL197726">
    <property type="protein sequence ID" value="KDQ55154.1"/>
    <property type="molecule type" value="Genomic_DNA"/>
</dbReference>
<dbReference type="STRING" id="933084.A0A067PK23"/>
<name>A0A067PK23_9AGAM</name>
<evidence type="ECO:0008006" key="3">
    <source>
        <dbReference type="Google" id="ProtNLM"/>
    </source>
</evidence>
<accession>A0A067PK23</accession>
<sequence length="391" mass="44613">MVSSSNSFTILPPELFDMIIEYLIDKPSDVLSLALACRSLKTRLIPSVQNKLEYHYIATPLNSYCLWDHIRRSPELACHVRRLDITSDKPSLRLPQDYRYAYRFISCRPRLLCITTAVSGFRRIIRAMRKSASIGWWVCRVLLTKRNGIWLSLDDFRSLMSGLVEIHPPRVSPEAPPIHFANLTDLNITSRDDWDTPHPIDRDTVRSLGRLVSGCPRLQSLSIKNHDRTRDSDAYFDTLFDCAQLPHLHALSLSGIRFSLHALTQLLERHPCIQEFGLFKYIGPPFPPNKCFKNVIKLGGDCTSICAVAPSKTPIKEVSLCTYPGCGPQWFEMRLHELMVNLILLERTLQVVKIRHEGCVRWGDCGGLVTQEIKRVLPAVRVVSVRRNVTT</sequence>
<dbReference type="AlphaFoldDB" id="A0A067PK23"/>
<dbReference type="Gene3D" id="3.80.10.10">
    <property type="entry name" value="Ribonuclease Inhibitor"/>
    <property type="match status" value="1"/>
</dbReference>
<dbReference type="HOGENOM" id="CLU_698421_0_0_1"/>
<organism evidence="1 2">
    <name type="scientific">Jaapia argillacea MUCL 33604</name>
    <dbReference type="NCBI Taxonomy" id="933084"/>
    <lineage>
        <taxon>Eukaryota</taxon>
        <taxon>Fungi</taxon>
        <taxon>Dikarya</taxon>
        <taxon>Basidiomycota</taxon>
        <taxon>Agaricomycotina</taxon>
        <taxon>Agaricomycetes</taxon>
        <taxon>Agaricomycetidae</taxon>
        <taxon>Jaapiales</taxon>
        <taxon>Jaapiaceae</taxon>
        <taxon>Jaapia</taxon>
    </lineage>
</organism>
<dbReference type="InterPro" id="IPR032675">
    <property type="entry name" value="LRR_dom_sf"/>
</dbReference>
<dbReference type="SUPFAM" id="SSF52047">
    <property type="entry name" value="RNI-like"/>
    <property type="match status" value="1"/>
</dbReference>
<dbReference type="Proteomes" id="UP000027265">
    <property type="component" value="Unassembled WGS sequence"/>
</dbReference>
<proteinExistence type="predicted"/>
<dbReference type="OrthoDB" id="2847287at2759"/>
<evidence type="ECO:0000313" key="2">
    <source>
        <dbReference type="Proteomes" id="UP000027265"/>
    </source>
</evidence>
<dbReference type="InParanoid" id="A0A067PK23"/>
<keyword evidence="2" id="KW-1185">Reference proteome</keyword>
<evidence type="ECO:0000313" key="1">
    <source>
        <dbReference type="EMBL" id="KDQ55154.1"/>
    </source>
</evidence>